<evidence type="ECO:0000256" key="5">
    <source>
        <dbReference type="ARBA" id="ARBA00048200"/>
    </source>
</evidence>
<dbReference type="InterPro" id="IPR017853">
    <property type="entry name" value="GH"/>
</dbReference>
<dbReference type="InterPro" id="IPR029903">
    <property type="entry name" value="RmlD-like-bd"/>
</dbReference>
<proteinExistence type="inferred from homology"/>
<evidence type="ECO:0000259" key="7">
    <source>
        <dbReference type="Pfam" id="PF04321"/>
    </source>
</evidence>
<comment type="pathway">
    <text evidence="1 6">Carbohydrate biosynthesis; dTDP-L-rhamnose biosynthesis.</text>
</comment>
<geneLocation type="plasmid" evidence="8 9">
    <name>pSRL2</name>
</geneLocation>
<dbReference type="Pfam" id="PF04321">
    <property type="entry name" value="RmlD_sub_bind"/>
    <property type="match status" value="1"/>
</dbReference>
<dbReference type="GO" id="GO:0005829">
    <property type="term" value="C:cytosol"/>
    <property type="evidence" value="ECO:0007669"/>
    <property type="project" value="TreeGrafter"/>
</dbReference>
<dbReference type="PANTHER" id="PTHR10491:SF4">
    <property type="entry name" value="METHIONINE ADENOSYLTRANSFERASE 2 SUBUNIT BETA"/>
    <property type="match status" value="1"/>
</dbReference>
<dbReference type="UniPathway" id="UPA00124"/>
<comment type="similarity">
    <text evidence="2 6">Belongs to the dTDP-4-dehydrorhamnose reductase family.</text>
</comment>
<dbReference type="Gene3D" id="3.90.25.10">
    <property type="entry name" value="UDP-galactose 4-epimerase, domain 1"/>
    <property type="match status" value="1"/>
</dbReference>
<accession>A0A1L5BUM2</accession>
<evidence type="ECO:0000256" key="2">
    <source>
        <dbReference type="ARBA" id="ARBA00010944"/>
    </source>
</evidence>
<dbReference type="KEGG" id="sinb:SIDU_18055"/>
<comment type="catalytic activity">
    <reaction evidence="5 6">
        <text>dTDP-beta-L-rhamnose + NADP(+) = dTDP-4-dehydro-beta-L-rhamnose + NADPH + H(+)</text>
        <dbReference type="Rhea" id="RHEA:21796"/>
        <dbReference type="ChEBI" id="CHEBI:15378"/>
        <dbReference type="ChEBI" id="CHEBI:57510"/>
        <dbReference type="ChEBI" id="CHEBI:57783"/>
        <dbReference type="ChEBI" id="CHEBI:58349"/>
        <dbReference type="ChEBI" id="CHEBI:62830"/>
        <dbReference type="EC" id="1.1.1.133"/>
    </reaction>
</comment>
<dbReference type="GO" id="GO:0008831">
    <property type="term" value="F:dTDP-4-dehydrorhamnose reductase activity"/>
    <property type="evidence" value="ECO:0007669"/>
    <property type="project" value="UniProtKB-EC"/>
</dbReference>
<dbReference type="EC" id="1.1.1.133" evidence="3 6"/>
<dbReference type="PANTHER" id="PTHR10491">
    <property type="entry name" value="DTDP-4-DEHYDRORHAMNOSE REDUCTASE"/>
    <property type="match status" value="1"/>
</dbReference>
<sequence>MTMQPQLWGGLECTVNRVHDRYQDQVRATGHQDRAEDLDRLAMLGIRAIRYPVLWERVSPRHPDERDWQWTDERLGRLRDLDIRVIAGLVHHGSGPAYSGLLEEGFAAGLARHAGAAAERYPWIADWTPVNEPLTTARFSALYGHWYPHHRSEPSFWLALLNQIDAVRLSMRAIRRVNPAARLIQTDDLGRSYATASLREQAGFDNLRRWASWDLLCGMMTREHPLWERLSGFGFQDRLRAIADDPCPPDIIGINHYLTSDRFLDHRLHRYPAHSHGGSDTQLYADVEAIRVLEPPPQGLEGALREAWTRYGRSLAVTEVHNGCTREEQLRWIAQAWDIAGRLCAEAIPVEAVTLWSLLGSSGWNSLLTQPGHYEPGLWDVSNGTPRATALLPLARALARGGERPMLADGAGWWQRAVRIVHPGVARPASMKAHLAGRSHNSAASPCSDHLSSVRPLLICGATGTLGRAMARACALRNIPFILTSRAELDLTAPETVAAALDRIAPWAVVNAAGWVRVDEAETARDACLTANARGAVALAKACGDRGVASLSFSSDLVFDGKKGAPYVEDDPVAPRNCYGLSKAEMEEGIAALGAPHPSGRHLIIRTAAFFSPHDDHNFAVAVVRSLRRGETILAAEDLIVTPTYVPHLVATSLDLLIDGEAGPWHLTNGEALSWADFARRIAMSCGCDPSRIRGVPHRTLGWTAERPANAALASRRGAPLHSLAMAIDHFAAHLPGEMIRQAA</sequence>
<evidence type="ECO:0000256" key="4">
    <source>
        <dbReference type="ARBA" id="ARBA00017099"/>
    </source>
</evidence>
<dbReference type="Proteomes" id="UP000004550">
    <property type="component" value="Plasmid pSRL2"/>
</dbReference>
<evidence type="ECO:0000256" key="3">
    <source>
        <dbReference type="ARBA" id="ARBA00012929"/>
    </source>
</evidence>
<organism evidence="8 9">
    <name type="scientific">Sphingobium indicum (strain DSM 16412 / CCM 7286 / MTCC 6364 / B90A)</name>
    <dbReference type="NCBI Taxonomy" id="861109"/>
    <lineage>
        <taxon>Bacteria</taxon>
        <taxon>Pseudomonadati</taxon>
        <taxon>Pseudomonadota</taxon>
        <taxon>Alphaproteobacteria</taxon>
        <taxon>Sphingomonadales</taxon>
        <taxon>Sphingomonadaceae</taxon>
        <taxon>Sphingobium</taxon>
    </lineage>
</organism>
<dbReference type="SUPFAM" id="SSF51445">
    <property type="entry name" value="(Trans)glycosidases"/>
    <property type="match status" value="1"/>
</dbReference>
<keyword evidence="6" id="KW-0521">NADP</keyword>
<comment type="function">
    <text evidence="6">Catalyzes the reduction of dTDP-6-deoxy-L-lyxo-4-hexulose to yield dTDP-L-rhamnose.</text>
</comment>
<dbReference type="Gene3D" id="3.20.20.80">
    <property type="entry name" value="Glycosidases"/>
    <property type="match status" value="1"/>
</dbReference>
<evidence type="ECO:0000256" key="6">
    <source>
        <dbReference type="RuleBase" id="RU364082"/>
    </source>
</evidence>
<dbReference type="RefSeq" id="WP_007684471.1">
    <property type="nucleotide sequence ID" value="NZ_CP013072.1"/>
</dbReference>
<keyword evidence="6" id="KW-0560">Oxidoreductase</keyword>
<dbReference type="SUPFAM" id="SSF51735">
    <property type="entry name" value="NAD(P)-binding Rossmann-fold domains"/>
    <property type="match status" value="1"/>
</dbReference>
<dbReference type="GO" id="GO:0019305">
    <property type="term" value="P:dTDP-rhamnose biosynthetic process"/>
    <property type="evidence" value="ECO:0007669"/>
    <property type="project" value="UniProtKB-UniPathway"/>
</dbReference>
<feature type="domain" description="RmlD-like substrate binding" evidence="7">
    <location>
        <begin position="457"/>
        <end position="717"/>
    </location>
</feature>
<name>A0A1L5BUM2_SPHIB</name>
<evidence type="ECO:0000313" key="8">
    <source>
        <dbReference type="EMBL" id="APL96558.1"/>
    </source>
</evidence>
<dbReference type="Gene3D" id="3.40.50.720">
    <property type="entry name" value="NAD(P)-binding Rossmann-like Domain"/>
    <property type="match status" value="1"/>
</dbReference>
<protein>
    <recommendedName>
        <fullName evidence="4 6">dTDP-4-dehydrorhamnose reductase</fullName>
        <ecNumber evidence="3 6">1.1.1.133</ecNumber>
    </recommendedName>
</protein>
<gene>
    <name evidence="8" type="ORF">SIDU_18055</name>
</gene>
<dbReference type="InterPro" id="IPR036291">
    <property type="entry name" value="NAD(P)-bd_dom_sf"/>
</dbReference>
<dbReference type="InterPro" id="IPR005913">
    <property type="entry name" value="dTDP_dehydrorham_reduct"/>
</dbReference>
<keyword evidence="8" id="KW-0614">Plasmid</keyword>
<dbReference type="CDD" id="cd05254">
    <property type="entry name" value="dTDP_HR_like_SDR_e"/>
    <property type="match status" value="1"/>
</dbReference>
<dbReference type="EMBL" id="CP013072">
    <property type="protein sequence ID" value="APL96558.1"/>
    <property type="molecule type" value="Genomic_DNA"/>
</dbReference>
<dbReference type="AlphaFoldDB" id="A0A1L5BUM2"/>
<evidence type="ECO:0000313" key="9">
    <source>
        <dbReference type="Proteomes" id="UP000004550"/>
    </source>
</evidence>
<comment type="cofactor">
    <cofactor evidence="6">
        <name>Mg(2+)</name>
        <dbReference type="ChEBI" id="CHEBI:18420"/>
    </cofactor>
    <text evidence="6">Binds 1 Mg(2+) ion per monomer.</text>
</comment>
<evidence type="ECO:0000256" key="1">
    <source>
        <dbReference type="ARBA" id="ARBA00004781"/>
    </source>
</evidence>
<reference evidence="8 9" key="1">
    <citation type="journal article" date="2012" name="J. Bacteriol.">
        <title>Genome sequence of Sphingobium indicum B90A, a hexachlorocyclohexane-degrading bacterium.</title>
        <authorList>
            <person name="Anand S."/>
            <person name="Sangwan N."/>
            <person name="Lata P."/>
            <person name="Kaur J."/>
            <person name="Dua A."/>
            <person name="Singh A.K."/>
            <person name="Verma M."/>
            <person name="Kaur J."/>
            <person name="Khurana J.P."/>
            <person name="Khurana P."/>
            <person name="Mathur S."/>
            <person name="Lal R."/>
        </authorList>
    </citation>
    <scope>NUCLEOTIDE SEQUENCE [LARGE SCALE GENOMIC DNA]</scope>
    <source>
        <strain evidence="9">DSM 16412 / CCM 7286 / MTCC 6364 / B90A</strain>
        <plasmid evidence="8">pSRL2</plasmid>
    </source>
</reference>